<proteinExistence type="predicted"/>
<evidence type="ECO:0000313" key="2">
    <source>
        <dbReference type="EMBL" id="QSQ12355.1"/>
    </source>
</evidence>
<feature type="transmembrane region" description="Helical" evidence="1">
    <location>
        <begin position="21"/>
        <end position="40"/>
    </location>
</feature>
<gene>
    <name evidence="2" type="ORF">JY572_28895</name>
</gene>
<keyword evidence="1" id="KW-0472">Membrane</keyword>
<dbReference type="Proteomes" id="UP000663090">
    <property type="component" value="Chromosome"/>
</dbReference>
<accession>A0ABX7N3W7</accession>
<dbReference type="EMBL" id="CP071091">
    <property type="protein sequence ID" value="QSQ12355.1"/>
    <property type="molecule type" value="Genomic_DNA"/>
</dbReference>
<feature type="transmembrane region" description="Helical" evidence="1">
    <location>
        <begin position="111"/>
        <end position="138"/>
    </location>
</feature>
<keyword evidence="1" id="KW-1133">Transmembrane helix</keyword>
<name>A0ABX7N3W7_9BACT</name>
<protein>
    <submittedName>
        <fullName evidence="2">DUF1361 domain-containing protein</fullName>
    </submittedName>
</protein>
<evidence type="ECO:0000256" key="1">
    <source>
        <dbReference type="SAM" id="Phobius"/>
    </source>
</evidence>
<dbReference type="InterPro" id="IPR009793">
    <property type="entry name" value="DUF1361"/>
</dbReference>
<evidence type="ECO:0000313" key="3">
    <source>
        <dbReference type="Proteomes" id="UP000663090"/>
    </source>
</evidence>
<feature type="transmembrane region" description="Helical" evidence="1">
    <location>
        <begin position="80"/>
        <end position="99"/>
    </location>
</feature>
<keyword evidence="3" id="KW-1185">Reference proteome</keyword>
<feature type="transmembrane region" description="Helical" evidence="1">
    <location>
        <begin position="46"/>
        <end position="68"/>
    </location>
</feature>
<keyword evidence="1" id="KW-0812">Transmembrane</keyword>
<feature type="transmembrane region" description="Helical" evidence="1">
    <location>
        <begin position="150"/>
        <end position="167"/>
    </location>
</feature>
<sequence>MTAPLTMPSHMSFLSVLRRHGLWPAALSSAVGVGMVAYRLDWSQSASYAFLVWNLILAWAPYVIALAARVLMLRGHGLRVLAPMAMAWLALFPNAPYLLTDFIHVHQRPVVPIWFDVALMTLFVATGWLLGLLSLEVWKQWLEERWGRRTAWGFVGVTSVLCGYGIYLGRVERWNSWHVLTHPSTLFTSIGAHLREPLAFPYLTSLTVFFGLLVPLSYVAYEALVARIRRPRTAS</sequence>
<feature type="transmembrane region" description="Helical" evidence="1">
    <location>
        <begin position="199"/>
        <end position="221"/>
    </location>
</feature>
<reference evidence="2 3" key="1">
    <citation type="submission" date="2021-02" db="EMBL/GenBank/DDBJ databases">
        <title>De Novo genome assembly of isolated myxobacteria.</title>
        <authorList>
            <person name="Stevens D.C."/>
        </authorList>
    </citation>
    <scope>NUCLEOTIDE SEQUENCE [LARGE SCALE GENOMIC DNA]</scope>
    <source>
        <strain evidence="2 3">SCHIC003</strain>
    </source>
</reference>
<dbReference type="Pfam" id="PF07099">
    <property type="entry name" value="DUF1361"/>
    <property type="match status" value="1"/>
</dbReference>
<organism evidence="2 3">
    <name type="scientific">Myxococcus landrumensis</name>
    <dbReference type="NCBI Taxonomy" id="2813577"/>
    <lineage>
        <taxon>Bacteria</taxon>
        <taxon>Pseudomonadati</taxon>
        <taxon>Myxococcota</taxon>
        <taxon>Myxococcia</taxon>
        <taxon>Myxococcales</taxon>
        <taxon>Cystobacterineae</taxon>
        <taxon>Myxococcaceae</taxon>
        <taxon>Myxococcus</taxon>
    </lineage>
</organism>